<evidence type="ECO:0000256" key="6">
    <source>
        <dbReference type="ARBA" id="ARBA00023254"/>
    </source>
</evidence>
<dbReference type="OMA" id="VNHHRHT"/>
<dbReference type="GO" id="GO:0051321">
    <property type="term" value="P:meiotic cell cycle"/>
    <property type="evidence" value="ECO:0007669"/>
    <property type="project" value="UniProtKB-KW"/>
</dbReference>
<dbReference type="GO" id="GO:0016853">
    <property type="term" value="F:isomerase activity"/>
    <property type="evidence" value="ECO:0007669"/>
    <property type="project" value="UniProtKB-KW"/>
</dbReference>
<evidence type="ECO:0000313" key="11">
    <source>
        <dbReference type="Proteomes" id="UP000018144"/>
    </source>
</evidence>
<feature type="region of interest" description="Disordered" evidence="8">
    <location>
        <begin position="338"/>
        <end position="359"/>
    </location>
</feature>
<dbReference type="InterPro" id="IPR044998">
    <property type="entry name" value="Timeless"/>
</dbReference>
<evidence type="ECO:0000256" key="2">
    <source>
        <dbReference type="ARBA" id="ARBA00008174"/>
    </source>
</evidence>
<evidence type="ECO:0000256" key="3">
    <source>
        <dbReference type="ARBA" id="ARBA00021529"/>
    </source>
</evidence>
<dbReference type="STRING" id="1076935.U4LKT4"/>
<feature type="domain" description="Timeless N-terminal" evidence="9">
    <location>
        <begin position="51"/>
        <end position="317"/>
    </location>
</feature>
<dbReference type="InterPro" id="IPR006906">
    <property type="entry name" value="Timeless_N"/>
</dbReference>
<evidence type="ECO:0000256" key="1">
    <source>
        <dbReference type="ARBA" id="ARBA00004123"/>
    </source>
</evidence>
<feature type="region of interest" description="Disordered" evidence="8">
    <location>
        <begin position="1039"/>
        <end position="1089"/>
    </location>
</feature>
<gene>
    <name evidence="10" type="ORF">PCON_12943</name>
</gene>
<accession>U4LKT4</accession>
<dbReference type="GO" id="GO:0003677">
    <property type="term" value="F:DNA binding"/>
    <property type="evidence" value="ECO:0007669"/>
    <property type="project" value="TreeGrafter"/>
</dbReference>
<dbReference type="EMBL" id="HF935828">
    <property type="protein sequence ID" value="CCX13350.1"/>
    <property type="molecule type" value="Genomic_DNA"/>
</dbReference>
<keyword evidence="4" id="KW-0236">DNA replication inhibitor</keyword>
<name>U4LKT4_PYROM</name>
<dbReference type="Pfam" id="PF04821">
    <property type="entry name" value="TIMELESS"/>
    <property type="match status" value="1"/>
</dbReference>
<keyword evidence="5" id="KW-0539">Nucleus</keyword>
<feature type="compositionally biased region" description="Basic and acidic residues" evidence="8">
    <location>
        <begin position="1039"/>
        <end position="1069"/>
    </location>
</feature>
<dbReference type="GO" id="GO:0000076">
    <property type="term" value="P:DNA replication checkpoint signaling"/>
    <property type="evidence" value="ECO:0007669"/>
    <property type="project" value="TreeGrafter"/>
</dbReference>
<feature type="region of interest" description="Disordered" evidence="8">
    <location>
        <begin position="825"/>
        <end position="852"/>
    </location>
</feature>
<feature type="compositionally biased region" description="Basic and acidic residues" evidence="8">
    <location>
        <begin position="982"/>
        <end position="1006"/>
    </location>
</feature>
<dbReference type="GO" id="GO:0043111">
    <property type="term" value="P:replication fork arrest"/>
    <property type="evidence" value="ECO:0007669"/>
    <property type="project" value="TreeGrafter"/>
</dbReference>
<dbReference type="PANTHER" id="PTHR22940:SF4">
    <property type="entry name" value="PROTEIN TIMELESS HOMOLOG"/>
    <property type="match status" value="1"/>
</dbReference>
<proteinExistence type="inferred from homology"/>
<feature type="compositionally biased region" description="Low complexity" evidence="8">
    <location>
        <begin position="938"/>
        <end position="950"/>
    </location>
</feature>
<keyword evidence="7" id="KW-0131">Cell cycle</keyword>
<dbReference type="GO" id="GO:0006281">
    <property type="term" value="P:DNA repair"/>
    <property type="evidence" value="ECO:0007669"/>
    <property type="project" value="TreeGrafter"/>
</dbReference>
<keyword evidence="6" id="KW-0469">Meiosis</keyword>
<evidence type="ECO:0000313" key="10">
    <source>
        <dbReference type="EMBL" id="CCX13350.1"/>
    </source>
</evidence>
<keyword evidence="11" id="KW-1185">Reference proteome</keyword>
<dbReference type="OrthoDB" id="310853at2759"/>
<dbReference type="GO" id="GO:0031298">
    <property type="term" value="C:replication fork protection complex"/>
    <property type="evidence" value="ECO:0007669"/>
    <property type="project" value="TreeGrafter"/>
</dbReference>
<feature type="region of interest" description="Disordered" evidence="8">
    <location>
        <begin position="905"/>
        <end position="1019"/>
    </location>
</feature>
<dbReference type="PANTHER" id="PTHR22940">
    <property type="entry name" value="TIMEOUT/TIMELESS-2"/>
    <property type="match status" value="1"/>
</dbReference>
<dbReference type="eggNOG" id="KOG1974">
    <property type="taxonomic scope" value="Eukaryota"/>
</dbReference>
<evidence type="ECO:0000256" key="4">
    <source>
        <dbReference type="ARBA" id="ARBA00022880"/>
    </source>
</evidence>
<protein>
    <recommendedName>
        <fullName evidence="3">Topoisomerase 1-associated factor 1</fullName>
    </recommendedName>
</protein>
<sequence length="1089" mass="124458">MTTVVFAEREKPVEASNSEAPTRDVVDPLIRAHIYSLCTALGGSSVETTGKYALGDDALAVLKDLRRWLKLYDEKLNRYDVARCLSEAQLLQNDLLEIIALWKDDETHIKPKHRLVLACIELIAPLTWPLEKHADDMTVNHHRHLPVLQFTQASYKAALLRHRGGKGLRDIIRAGLPSMALPVIDRTERDEGIIKLILFVIRNLAMIEHPMPTENDTGEEINRSATVNCFKEQNVLDLILTISSGIGDEFRQQDGVVMEAIYHLVKGVDPESLFRGEAEAAEAAGRDLSSLLKKEDAMNRSRTGPTRHNRFGTSLWVQRTDGTRSFVSGQDALLGKTTGMDKMDSSKVHRRPRGWDRQGTSKKTEFDMVVRLDTQARQNLKWFVEEFIDAGFNPLFLAIRKAIDRDVERLLDTHARMYFYLVAWFLKAEKMRRRAAAKERRKRGEKAAEDSFSVVAAVLNHEFLGTMTRKMDSWHDTKQWTQLQAGMRAFTQVLYTVQDMALSSIEEDQEIAENIQSRIFYEEAIMDLVYNVCKAYTVQPFRITEMDMILTKDRWLDDCTEMVHVHLKLLEKYSQQHEHMFVRSRRRQIRKKKADQAENGIDSDEEPAQDLTAEELAAAARRANSERAFDFTRFEAKYMNERCLNTFISFLGFYRELDTNQIMRSVKMLHRIFVKRGMEVLLYRLDLVDLLNRMMNSDKALPRSHAAYKEVDAFAKHYLRKLFKKLEQEPALYVELLFSKMNSTIHFMQYGYDKEAHVSKPRAAAELEIKKGTALSAAEQVGVVVGAMLDGEKSGLVEWIKDVLRKAATERKSFEAEAEARALLEAEGRDPDAPAGPETEKPTPPNFSIVPDNDERKTAMFKDGLLRLLLRQLGAEPIEINEALGTPWVFPSHLPASTLQESLTSLQNAANDPPSFENDTKASDFIRRKLLPRTNTRAELSSESEGSAGSDTEHEFEADDPERLIPAGDKQPKIKRKKRVKAIGEIEVVKEKKRKEKEDRRIRSEKFVSLSDDESGDDAEFFEREKKLREMTDRLARGEHVPELEAARERVAREEGGKKRRRGQGDKGGAKGGGRGRKVFLGRVRVRRR</sequence>
<evidence type="ECO:0000256" key="5">
    <source>
        <dbReference type="ARBA" id="ARBA00023242"/>
    </source>
</evidence>
<evidence type="ECO:0000259" key="9">
    <source>
        <dbReference type="Pfam" id="PF04821"/>
    </source>
</evidence>
<keyword evidence="10" id="KW-0413">Isomerase</keyword>
<dbReference type="Proteomes" id="UP000018144">
    <property type="component" value="Unassembled WGS sequence"/>
</dbReference>
<organism evidence="10 11">
    <name type="scientific">Pyronema omphalodes (strain CBS 100304)</name>
    <name type="common">Pyronema confluens</name>
    <dbReference type="NCBI Taxonomy" id="1076935"/>
    <lineage>
        <taxon>Eukaryota</taxon>
        <taxon>Fungi</taxon>
        <taxon>Dikarya</taxon>
        <taxon>Ascomycota</taxon>
        <taxon>Pezizomycotina</taxon>
        <taxon>Pezizomycetes</taxon>
        <taxon>Pezizales</taxon>
        <taxon>Pyronemataceae</taxon>
        <taxon>Pyronema</taxon>
    </lineage>
</organism>
<feature type="compositionally biased region" description="Basic residues" evidence="8">
    <location>
        <begin position="1074"/>
        <end position="1089"/>
    </location>
</feature>
<evidence type="ECO:0000256" key="8">
    <source>
        <dbReference type="SAM" id="MobiDB-lite"/>
    </source>
</evidence>
<dbReference type="AlphaFoldDB" id="U4LKT4"/>
<feature type="compositionally biased region" description="Basic and acidic residues" evidence="8">
    <location>
        <begin position="918"/>
        <end position="927"/>
    </location>
</feature>
<comment type="similarity">
    <text evidence="2">Belongs to the timeless family.</text>
</comment>
<comment type="subcellular location">
    <subcellularLocation>
        <location evidence="1">Nucleus</location>
    </subcellularLocation>
</comment>
<evidence type="ECO:0000256" key="7">
    <source>
        <dbReference type="ARBA" id="ARBA00023306"/>
    </source>
</evidence>
<reference evidence="10 11" key="1">
    <citation type="journal article" date="2013" name="PLoS Genet.">
        <title>The genome and development-dependent transcriptomes of Pyronema confluens: a window into fungal evolution.</title>
        <authorList>
            <person name="Traeger S."/>
            <person name="Altegoer F."/>
            <person name="Freitag M."/>
            <person name="Gabaldon T."/>
            <person name="Kempken F."/>
            <person name="Kumar A."/>
            <person name="Marcet-Houben M."/>
            <person name="Poggeler S."/>
            <person name="Stajich J.E."/>
            <person name="Nowrousian M."/>
        </authorList>
    </citation>
    <scope>NUCLEOTIDE SEQUENCE [LARGE SCALE GENOMIC DNA]</scope>
    <source>
        <strain evidence="11">CBS 100304</strain>
        <tissue evidence="10">Vegetative mycelium</tissue>
    </source>
</reference>